<sequence length="272" mass="29291">MATSEATGRREASGDEQRSETRVGTYVYGIVPADVEVSDDAGGGVGGPSAKVTVVRHGDIAALVSELRLDRPLGTPDDLMAHEGLLDATAAEVPVLPVRFGAVVTNPEAVVEELLAPHHDEFHAALDELEGRAQYVIKGRYVERAVLTEIMEERPDLAELREQLKDQPEEATRDARIQIGEIVDQAINAKREADTQAVLDAVTPVSTLTSLRDPSHELDAVHLAVLVETAREDELEQALDKIAERWAGRVELRLLGPLAAYDFIVAQGSGGG</sequence>
<reference evidence="5 6" key="1">
    <citation type="submission" date="2019-03" db="EMBL/GenBank/DDBJ databases">
        <title>Draft genome sequences of novel Actinobacteria.</title>
        <authorList>
            <person name="Sahin N."/>
            <person name="Ay H."/>
            <person name="Saygin H."/>
        </authorList>
    </citation>
    <scope>NUCLEOTIDE SEQUENCE [LARGE SCALE GENOMIC DNA]</scope>
    <source>
        <strain evidence="5 6">KC310</strain>
    </source>
</reference>
<dbReference type="PANTHER" id="PTHR36852:SF1">
    <property type="entry name" value="PROTEIN GVPL 2"/>
    <property type="match status" value="1"/>
</dbReference>
<dbReference type="GO" id="GO:0031412">
    <property type="term" value="P:gas vesicle organization"/>
    <property type="evidence" value="ECO:0007669"/>
    <property type="project" value="InterPro"/>
</dbReference>
<protein>
    <submittedName>
        <fullName evidence="5">GvpL/GvpF family gas vesicle protein</fullName>
    </submittedName>
</protein>
<evidence type="ECO:0000256" key="3">
    <source>
        <dbReference type="ARBA" id="ARBA00035643"/>
    </source>
</evidence>
<keyword evidence="1" id="KW-0304">Gas vesicle</keyword>
<dbReference type="EMBL" id="SMKO01000017">
    <property type="protein sequence ID" value="TDD09382.1"/>
    <property type="molecule type" value="Genomic_DNA"/>
</dbReference>
<comment type="subcellular location">
    <subcellularLocation>
        <location evidence="2">Gas vesicle</location>
    </subcellularLocation>
</comment>
<gene>
    <name evidence="5" type="ORF">E1292_09895</name>
</gene>
<feature type="compositionally biased region" description="Basic and acidic residues" evidence="4">
    <location>
        <begin position="7"/>
        <end position="21"/>
    </location>
</feature>
<dbReference type="InterPro" id="IPR009430">
    <property type="entry name" value="GvpL/GvpF"/>
</dbReference>
<feature type="region of interest" description="Disordered" evidence="4">
    <location>
        <begin position="1"/>
        <end position="23"/>
    </location>
</feature>
<evidence type="ECO:0000313" key="5">
    <source>
        <dbReference type="EMBL" id="TDD09382.1"/>
    </source>
</evidence>
<dbReference type="Proteomes" id="UP000295258">
    <property type="component" value="Unassembled WGS sequence"/>
</dbReference>
<dbReference type="GO" id="GO:0031411">
    <property type="term" value="C:gas vesicle"/>
    <property type="evidence" value="ECO:0007669"/>
    <property type="project" value="UniProtKB-SubCell"/>
</dbReference>
<organism evidence="5 6">
    <name type="scientific">Nonomuraea deserti</name>
    <dbReference type="NCBI Taxonomy" id="1848322"/>
    <lineage>
        <taxon>Bacteria</taxon>
        <taxon>Bacillati</taxon>
        <taxon>Actinomycetota</taxon>
        <taxon>Actinomycetes</taxon>
        <taxon>Streptosporangiales</taxon>
        <taxon>Streptosporangiaceae</taxon>
        <taxon>Nonomuraea</taxon>
    </lineage>
</organism>
<dbReference type="AlphaFoldDB" id="A0A4R4VTV5"/>
<comment type="similarity">
    <text evidence="3">Belongs to the gas vesicle GvpF/GvpL family.</text>
</comment>
<proteinExistence type="inferred from homology"/>
<evidence type="ECO:0000313" key="6">
    <source>
        <dbReference type="Proteomes" id="UP000295258"/>
    </source>
</evidence>
<dbReference type="PANTHER" id="PTHR36852">
    <property type="entry name" value="PROTEIN GVPL 2"/>
    <property type="match status" value="1"/>
</dbReference>
<dbReference type="Pfam" id="PF06386">
    <property type="entry name" value="GvpL_GvpF"/>
    <property type="match status" value="1"/>
</dbReference>
<accession>A0A4R4VTV5</accession>
<dbReference type="RefSeq" id="WP_132594273.1">
    <property type="nucleotide sequence ID" value="NZ_SMKO01000017.1"/>
</dbReference>
<keyword evidence="6" id="KW-1185">Reference proteome</keyword>
<comment type="caution">
    <text evidence="5">The sequence shown here is derived from an EMBL/GenBank/DDBJ whole genome shotgun (WGS) entry which is preliminary data.</text>
</comment>
<evidence type="ECO:0000256" key="2">
    <source>
        <dbReference type="ARBA" id="ARBA00035108"/>
    </source>
</evidence>
<evidence type="ECO:0000256" key="4">
    <source>
        <dbReference type="SAM" id="MobiDB-lite"/>
    </source>
</evidence>
<evidence type="ECO:0000256" key="1">
    <source>
        <dbReference type="ARBA" id="ARBA00022987"/>
    </source>
</evidence>
<name>A0A4R4VTV5_9ACTN</name>